<dbReference type="Proteomes" id="UP000054097">
    <property type="component" value="Unassembled WGS sequence"/>
</dbReference>
<evidence type="ECO:0000313" key="6">
    <source>
        <dbReference type="Proteomes" id="UP000054097"/>
    </source>
</evidence>
<accession>A0A0C3BMI4</accession>
<dbReference type="InterPro" id="IPR052479">
    <property type="entry name" value="GPI-anchor_Adhesion_Reg"/>
</dbReference>
<evidence type="ECO:0000313" key="5">
    <source>
        <dbReference type="EMBL" id="KIM33319.1"/>
    </source>
</evidence>
<name>A0A0C3BMI4_SERVB</name>
<evidence type="ECO:0000259" key="4">
    <source>
        <dbReference type="Pfam" id="PF10342"/>
    </source>
</evidence>
<evidence type="ECO:0000256" key="3">
    <source>
        <dbReference type="SAM" id="SignalP"/>
    </source>
</evidence>
<protein>
    <recommendedName>
        <fullName evidence="4">Yeast cell wall synthesis Kre9/Knh1-like N-terminal domain-containing protein</fullName>
    </recommendedName>
</protein>
<feature type="chain" id="PRO_5002161738" description="Yeast cell wall synthesis Kre9/Knh1-like N-terminal domain-containing protein" evidence="3">
    <location>
        <begin position="21"/>
        <end position="156"/>
    </location>
</feature>
<keyword evidence="1 3" id="KW-0732">Signal</keyword>
<evidence type="ECO:0000256" key="2">
    <source>
        <dbReference type="SAM" id="MobiDB-lite"/>
    </source>
</evidence>
<feature type="signal peptide" evidence="3">
    <location>
        <begin position="1"/>
        <end position="20"/>
    </location>
</feature>
<keyword evidence="6" id="KW-1185">Reference proteome</keyword>
<gene>
    <name evidence="5" type="ORF">M408DRAFT_61759</name>
</gene>
<dbReference type="STRING" id="933852.A0A0C3BMI4"/>
<sequence>MFILKVVLLVTFQLTLIVRAYRITTPSDSGVSGESWTSAGPNTITWERVSTDPDTFSVVLVNEDRSLLPMNQILASNVDGTALSIAISPASGETFPLGNGFRINFIKSDNEMNTIYAQSSQFRIFPGNDATNTGKPPTTTLASSTLITGGPTTTQT</sequence>
<reference evidence="6" key="2">
    <citation type="submission" date="2015-01" db="EMBL/GenBank/DDBJ databases">
        <title>Evolutionary Origins and Diversification of the Mycorrhizal Mutualists.</title>
        <authorList>
            <consortium name="DOE Joint Genome Institute"/>
            <consortium name="Mycorrhizal Genomics Consortium"/>
            <person name="Kohler A."/>
            <person name="Kuo A."/>
            <person name="Nagy L.G."/>
            <person name="Floudas D."/>
            <person name="Copeland A."/>
            <person name="Barry K.W."/>
            <person name="Cichocki N."/>
            <person name="Veneault-Fourrey C."/>
            <person name="LaButti K."/>
            <person name="Lindquist E.A."/>
            <person name="Lipzen A."/>
            <person name="Lundell T."/>
            <person name="Morin E."/>
            <person name="Murat C."/>
            <person name="Riley R."/>
            <person name="Ohm R."/>
            <person name="Sun H."/>
            <person name="Tunlid A."/>
            <person name="Henrissat B."/>
            <person name="Grigoriev I.V."/>
            <person name="Hibbett D.S."/>
            <person name="Martin F."/>
        </authorList>
    </citation>
    <scope>NUCLEOTIDE SEQUENCE [LARGE SCALE GENOMIC DNA]</scope>
    <source>
        <strain evidence="6">MAFF 305830</strain>
    </source>
</reference>
<feature type="domain" description="Yeast cell wall synthesis Kre9/Knh1-like N-terminal" evidence="4">
    <location>
        <begin position="32"/>
        <end position="124"/>
    </location>
</feature>
<dbReference type="OrthoDB" id="5316007at2759"/>
<reference evidence="5 6" key="1">
    <citation type="submission" date="2014-04" db="EMBL/GenBank/DDBJ databases">
        <authorList>
            <consortium name="DOE Joint Genome Institute"/>
            <person name="Kuo A."/>
            <person name="Zuccaro A."/>
            <person name="Kohler A."/>
            <person name="Nagy L.G."/>
            <person name="Floudas D."/>
            <person name="Copeland A."/>
            <person name="Barry K.W."/>
            <person name="Cichocki N."/>
            <person name="Veneault-Fourrey C."/>
            <person name="LaButti K."/>
            <person name="Lindquist E.A."/>
            <person name="Lipzen A."/>
            <person name="Lundell T."/>
            <person name="Morin E."/>
            <person name="Murat C."/>
            <person name="Sun H."/>
            <person name="Tunlid A."/>
            <person name="Henrissat B."/>
            <person name="Grigoriev I.V."/>
            <person name="Hibbett D.S."/>
            <person name="Martin F."/>
            <person name="Nordberg H.P."/>
            <person name="Cantor M.N."/>
            <person name="Hua S.X."/>
        </authorList>
    </citation>
    <scope>NUCLEOTIDE SEQUENCE [LARGE SCALE GENOMIC DNA]</scope>
    <source>
        <strain evidence="5 6">MAFF 305830</strain>
    </source>
</reference>
<dbReference type="InterPro" id="IPR018466">
    <property type="entry name" value="Kre9/Knh1-like_N"/>
</dbReference>
<feature type="compositionally biased region" description="Polar residues" evidence="2">
    <location>
        <begin position="131"/>
        <end position="144"/>
    </location>
</feature>
<dbReference type="PANTHER" id="PTHR35185">
    <property type="entry name" value="SERINE/THREONINE-RICH PROTEIN ADG2-RELATED"/>
    <property type="match status" value="1"/>
</dbReference>
<dbReference type="EMBL" id="KN824278">
    <property type="protein sequence ID" value="KIM33319.1"/>
    <property type="molecule type" value="Genomic_DNA"/>
</dbReference>
<feature type="region of interest" description="Disordered" evidence="2">
    <location>
        <begin position="131"/>
        <end position="156"/>
    </location>
</feature>
<organism evidence="5 6">
    <name type="scientific">Serendipita vermifera MAFF 305830</name>
    <dbReference type="NCBI Taxonomy" id="933852"/>
    <lineage>
        <taxon>Eukaryota</taxon>
        <taxon>Fungi</taxon>
        <taxon>Dikarya</taxon>
        <taxon>Basidiomycota</taxon>
        <taxon>Agaricomycotina</taxon>
        <taxon>Agaricomycetes</taxon>
        <taxon>Sebacinales</taxon>
        <taxon>Serendipitaceae</taxon>
        <taxon>Serendipita</taxon>
    </lineage>
</organism>
<dbReference type="Pfam" id="PF10342">
    <property type="entry name" value="Kre9_KNH"/>
    <property type="match status" value="1"/>
</dbReference>
<dbReference type="PANTHER" id="PTHR35185:SF1">
    <property type="entry name" value="UPF0619 GPI-ANCHORED MEMBRANE PROTEIN C1322.10"/>
    <property type="match status" value="1"/>
</dbReference>
<dbReference type="HOGENOM" id="CLU_088618_3_1_1"/>
<dbReference type="AlphaFoldDB" id="A0A0C3BMI4"/>
<proteinExistence type="predicted"/>
<evidence type="ECO:0000256" key="1">
    <source>
        <dbReference type="ARBA" id="ARBA00022729"/>
    </source>
</evidence>
<feature type="compositionally biased region" description="Low complexity" evidence="2">
    <location>
        <begin position="145"/>
        <end position="156"/>
    </location>
</feature>